<evidence type="ECO:0000256" key="1">
    <source>
        <dbReference type="SAM" id="SignalP"/>
    </source>
</evidence>
<keyword evidence="3" id="KW-1185">Reference proteome</keyword>
<dbReference type="Proteomes" id="UP001501523">
    <property type="component" value="Unassembled WGS sequence"/>
</dbReference>
<sequence>MLARSNDGDAPMNRLTCLTLALAAGVVAFPALATADARVVLSPDAVAAHAAAGAALHTSTQRAAQPANAQSVGAMVPKAMGTNTFPGSPFVNGFRAYPPSCAADPLPDKASGPTYAQRVSLFARDQHGAGYVENVTVTVWRLACSSSGTKTLYNPAGAYNGMTLMRIDRDASVDHSRTIFPTFPIVMASQNGSTFGGTASLVRSAVEPNTVISDTGFDSSVFDSTTYVLENYPYTGSGYFKFSDAFTLRIDPAINGVAPVDISVPDYIPTQATYPDAYNPLFLDGYAAAQWVNMTLNEGLIVQVPERYDASHPTRRQLGLDLLTQDLSGNPLWLIGNAAFEIGTVSLTVNLAYLGPGLVQKPWGTAQVTLKDCNHINLTFTANAQLPAPIPSFNGLTTYDRLFSPNGMLCE</sequence>
<proteinExistence type="predicted"/>
<comment type="caution">
    <text evidence="2">The sequence shown here is derived from an EMBL/GenBank/DDBJ whole genome shotgun (WGS) entry which is preliminary data.</text>
</comment>
<accession>A0ABP3TMF6</accession>
<name>A0ABP3TMF6_9GAMM</name>
<protein>
    <submittedName>
        <fullName evidence="2">Uncharacterized protein</fullName>
    </submittedName>
</protein>
<dbReference type="EMBL" id="BAAAEU010000006">
    <property type="protein sequence ID" value="GAA0712131.1"/>
    <property type="molecule type" value="Genomic_DNA"/>
</dbReference>
<evidence type="ECO:0000313" key="2">
    <source>
        <dbReference type="EMBL" id="GAA0712131.1"/>
    </source>
</evidence>
<feature type="chain" id="PRO_5047435915" evidence="1">
    <location>
        <begin position="34"/>
        <end position="411"/>
    </location>
</feature>
<keyword evidence="1" id="KW-0732">Signal</keyword>
<reference evidence="3" key="1">
    <citation type="journal article" date="2019" name="Int. J. Syst. Evol. Microbiol.">
        <title>The Global Catalogue of Microorganisms (GCM) 10K type strain sequencing project: providing services to taxonomists for standard genome sequencing and annotation.</title>
        <authorList>
            <consortium name="The Broad Institute Genomics Platform"/>
            <consortium name="The Broad Institute Genome Sequencing Center for Infectious Disease"/>
            <person name="Wu L."/>
            <person name="Ma J."/>
        </authorList>
    </citation>
    <scope>NUCLEOTIDE SEQUENCE [LARGE SCALE GENOMIC DNA]</scope>
    <source>
        <strain evidence="3">JCM 15421</strain>
    </source>
</reference>
<evidence type="ECO:0000313" key="3">
    <source>
        <dbReference type="Proteomes" id="UP001501523"/>
    </source>
</evidence>
<gene>
    <name evidence="2" type="ORF">GCM10009105_14460</name>
</gene>
<feature type="signal peptide" evidence="1">
    <location>
        <begin position="1"/>
        <end position="33"/>
    </location>
</feature>
<organism evidence="2 3">
    <name type="scientific">Dokdonella soli</name>
    <dbReference type="NCBI Taxonomy" id="529810"/>
    <lineage>
        <taxon>Bacteria</taxon>
        <taxon>Pseudomonadati</taxon>
        <taxon>Pseudomonadota</taxon>
        <taxon>Gammaproteobacteria</taxon>
        <taxon>Lysobacterales</taxon>
        <taxon>Rhodanobacteraceae</taxon>
        <taxon>Dokdonella</taxon>
    </lineage>
</organism>